<sequence length="96" mass="11107">MSDLTRWNSQALLDLQANLRLAYRGVEDETNDLEKSLEAKLQDWDGDAKNAYWEAKAQWEKAIRELNGVLDQLHVAVQNVHENYTATERSNTTIFQ</sequence>
<protein>
    <recommendedName>
        <fullName evidence="1">ESAT-6-like protein</fullName>
    </recommendedName>
</protein>
<evidence type="ECO:0000256" key="1">
    <source>
        <dbReference type="RuleBase" id="RU362001"/>
    </source>
</evidence>
<dbReference type="AlphaFoldDB" id="A0A1H1NFX2"/>
<organism evidence="2 3">
    <name type="scientific">Actinopolymorpha singaporensis</name>
    <dbReference type="NCBI Taxonomy" id="117157"/>
    <lineage>
        <taxon>Bacteria</taxon>
        <taxon>Bacillati</taxon>
        <taxon>Actinomycetota</taxon>
        <taxon>Actinomycetes</taxon>
        <taxon>Propionibacteriales</taxon>
        <taxon>Actinopolymorphaceae</taxon>
        <taxon>Actinopolymorpha</taxon>
    </lineage>
</organism>
<dbReference type="OrthoDB" id="4278078at2"/>
<dbReference type="EMBL" id="LT629732">
    <property type="protein sequence ID" value="SDR97886.1"/>
    <property type="molecule type" value="Genomic_DNA"/>
</dbReference>
<dbReference type="SUPFAM" id="SSF140453">
    <property type="entry name" value="EsxAB dimer-like"/>
    <property type="match status" value="1"/>
</dbReference>
<evidence type="ECO:0000313" key="2">
    <source>
        <dbReference type="EMBL" id="SDR97886.1"/>
    </source>
</evidence>
<accession>A0A1H1NFX2</accession>
<dbReference type="RefSeq" id="WP_092651381.1">
    <property type="nucleotide sequence ID" value="NZ_LT629732.1"/>
</dbReference>
<gene>
    <name evidence="2" type="ORF">SAMN04489717_1225</name>
</gene>
<dbReference type="Pfam" id="PF06013">
    <property type="entry name" value="WXG100"/>
    <property type="match status" value="1"/>
</dbReference>
<dbReference type="NCBIfam" id="TIGR03930">
    <property type="entry name" value="WXG100_ESAT6"/>
    <property type="match status" value="1"/>
</dbReference>
<keyword evidence="3" id="KW-1185">Reference proteome</keyword>
<dbReference type="STRING" id="117157.SAMN04489717_1225"/>
<proteinExistence type="inferred from homology"/>
<reference evidence="2 3" key="1">
    <citation type="submission" date="2016-10" db="EMBL/GenBank/DDBJ databases">
        <authorList>
            <person name="de Groot N.N."/>
        </authorList>
    </citation>
    <scope>NUCLEOTIDE SEQUENCE [LARGE SCALE GENOMIC DNA]</scope>
    <source>
        <strain evidence="2 3">DSM 22024</strain>
    </source>
</reference>
<dbReference type="Gene3D" id="1.10.287.1060">
    <property type="entry name" value="ESAT-6-like"/>
    <property type="match status" value="1"/>
</dbReference>
<comment type="similarity">
    <text evidence="1">Belongs to the WXG100 family.</text>
</comment>
<dbReference type="InterPro" id="IPR036689">
    <property type="entry name" value="ESAT-6-like_sf"/>
</dbReference>
<dbReference type="Proteomes" id="UP000198983">
    <property type="component" value="Chromosome I"/>
</dbReference>
<name>A0A1H1NFX2_9ACTN</name>
<evidence type="ECO:0000313" key="3">
    <source>
        <dbReference type="Proteomes" id="UP000198983"/>
    </source>
</evidence>
<dbReference type="InterPro" id="IPR010310">
    <property type="entry name" value="T7SS_ESAT-6-like"/>
</dbReference>